<accession>A0A395XIA2</accession>
<evidence type="ECO:0000256" key="1">
    <source>
        <dbReference type="ARBA" id="ARBA00001947"/>
    </source>
</evidence>
<evidence type="ECO:0000256" key="4">
    <source>
        <dbReference type="ARBA" id="ARBA00022723"/>
    </source>
</evidence>
<evidence type="ECO:0000256" key="3">
    <source>
        <dbReference type="ARBA" id="ARBA00012784"/>
    </source>
</evidence>
<evidence type="ECO:0000313" key="9">
    <source>
        <dbReference type="Proteomes" id="UP000266376"/>
    </source>
</evidence>
<dbReference type="Proteomes" id="UP000266376">
    <property type="component" value="Unassembled WGS sequence"/>
</dbReference>
<dbReference type="SUPFAM" id="SSF51556">
    <property type="entry name" value="Metallo-dependent hydrolases"/>
    <property type="match status" value="1"/>
</dbReference>
<dbReference type="EMBL" id="QSAJ01000054">
    <property type="protein sequence ID" value="RGW48510.1"/>
    <property type="molecule type" value="Genomic_DNA"/>
</dbReference>
<keyword evidence="4" id="KW-0479">Metal-binding</keyword>
<dbReference type="GO" id="GO:0006154">
    <property type="term" value="P:adenosine catabolic process"/>
    <property type="evidence" value="ECO:0007669"/>
    <property type="project" value="TreeGrafter"/>
</dbReference>
<dbReference type="GO" id="GO:0005829">
    <property type="term" value="C:cytosol"/>
    <property type="evidence" value="ECO:0007669"/>
    <property type="project" value="TreeGrafter"/>
</dbReference>
<gene>
    <name evidence="8" type="primary">add</name>
    <name evidence="8" type="ORF">DWV67_14710</name>
</gene>
<proteinExistence type="inferred from homology"/>
<dbReference type="GO" id="GO:0004000">
    <property type="term" value="F:adenosine deaminase activity"/>
    <property type="evidence" value="ECO:0007669"/>
    <property type="project" value="TreeGrafter"/>
</dbReference>
<evidence type="ECO:0000256" key="5">
    <source>
        <dbReference type="ARBA" id="ARBA00022801"/>
    </source>
</evidence>
<dbReference type="InterPro" id="IPR032466">
    <property type="entry name" value="Metal_Hydrolase"/>
</dbReference>
<name>A0A395XIA2_9FIRM</name>
<dbReference type="EC" id="3.5.4.4" evidence="3"/>
<keyword evidence="6" id="KW-0862">Zinc</keyword>
<dbReference type="Pfam" id="PF00962">
    <property type="entry name" value="A_deaminase"/>
    <property type="match status" value="1"/>
</dbReference>
<comment type="caution">
    <text evidence="8">The sequence shown here is derived from an EMBL/GenBank/DDBJ whole genome shotgun (WGS) entry which is preliminary data.</text>
</comment>
<sequence>MTLEELKALPKIELHCHLDGSLSREFLESRLGRKVEPSEIHVSDDCQSLQEYLEKFDLPGKCLQDEEGLELAGYDVLKSMSQENVRYAEVRFAPLLSENENLSCGQVIEAVIRGMNRGKNEFGVDYGIITCAMRHHSYEENLRMIRTAREYLGNGVCAADLAGAEAVYPMSEFMELFGQAKKIGMPFTIHAGECGNVQNILDSVEAGALRIGHGIAMRGNSEVQKMIREKGIGVEMCPISNLQTKAVESESQYPLREFLDNGIKVTINTDNRTVSNTTMTKELQFIQEHYRITDEEIRLMMRNAVDTAFIH</sequence>
<keyword evidence="5 8" id="KW-0378">Hydrolase</keyword>
<evidence type="ECO:0000259" key="7">
    <source>
        <dbReference type="Pfam" id="PF00962"/>
    </source>
</evidence>
<dbReference type="NCBIfam" id="TIGR01430">
    <property type="entry name" value="aden_deam"/>
    <property type="match status" value="1"/>
</dbReference>
<feature type="domain" description="Adenosine deaminase" evidence="7">
    <location>
        <begin position="10"/>
        <end position="310"/>
    </location>
</feature>
<comment type="similarity">
    <text evidence="2">Belongs to the metallo-dependent hydrolases superfamily. Adenosine and AMP deaminases family.</text>
</comment>
<dbReference type="InterPro" id="IPR006330">
    <property type="entry name" value="Ado/ade_deaminase"/>
</dbReference>
<dbReference type="AlphaFoldDB" id="A0A395XIA2"/>
<comment type="cofactor">
    <cofactor evidence="1">
        <name>Zn(2+)</name>
        <dbReference type="ChEBI" id="CHEBI:29105"/>
    </cofactor>
</comment>
<evidence type="ECO:0000256" key="6">
    <source>
        <dbReference type="ARBA" id="ARBA00022833"/>
    </source>
</evidence>
<dbReference type="GO" id="GO:0046103">
    <property type="term" value="P:inosine biosynthetic process"/>
    <property type="evidence" value="ECO:0007669"/>
    <property type="project" value="TreeGrafter"/>
</dbReference>
<evidence type="ECO:0000256" key="2">
    <source>
        <dbReference type="ARBA" id="ARBA00006676"/>
    </source>
</evidence>
<dbReference type="Gene3D" id="3.20.20.140">
    <property type="entry name" value="Metal-dependent hydrolases"/>
    <property type="match status" value="1"/>
</dbReference>
<dbReference type="InterPro" id="IPR001365">
    <property type="entry name" value="A_deaminase_dom"/>
</dbReference>
<evidence type="ECO:0000313" key="8">
    <source>
        <dbReference type="EMBL" id="RGW48510.1"/>
    </source>
</evidence>
<protein>
    <recommendedName>
        <fullName evidence="3">adenosine deaminase</fullName>
        <ecNumber evidence="3">3.5.4.4</ecNumber>
    </recommendedName>
</protein>
<dbReference type="GO" id="GO:0046872">
    <property type="term" value="F:metal ion binding"/>
    <property type="evidence" value="ECO:0007669"/>
    <property type="project" value="UniProtKB-KW"/>
</dbReference>
<dbReference type="PANTHER" id="PTHR11409:SF43">
    <property type="entry name" value="ADENOSINE DEAMINASE"/>
    <property type="match status" value="1"/>
</dbReference>
<reference evidence="8 9" key="1">
    <citation type="submission" date="2018-08" db="EMBL/GenBank/DDBJ databases">
        <title>A genome reference for cultivated species of the human gut microbiota.</title>
        <authorList>
            <person name="Zou Y."/>
            <person name="Xue W."/>
            <person name="Luo G."/>
        </authorList>
    </citation>
    <scope>NUCLEOTIDE SEQUENCE [LARGE SCALE GENOMIC DNA]</scope>
    <source>
        <strain evidence="8 9">AF12-11</strain>
    </source>
</reference>
<dbReference type="GO" id="GO:0043103">
    <property type="term" value="P:hypoxanthine salvage"/>
    <property type="evidence" value="ECO:0007669"/>
    <property type="project" value="TreeGrafter"/>
</dbReference>
<dbReference type="PANTHER" id="PTHR11409">
    <property type="entry name" value="ADENOSINE DEAMINASE"/>
    <property type="match status" value="1"/>
</dbReference>
<organism evidence="8 9">
    <name type="scientific">Dorea formicigenerans</name>
    <dbReference type="NCBI Taxonomy" id="39486"/>
    <lineage>
        <taxon>Bacteria</taxon>
        <taxon>Bacillati</taxon>
        <taxon>Bacillota</taxon>
        <taxon>Clostridia</taxon>
        <taxon>Lachnospirales</taxon>
        <taxon>Lachnospiraceae</taxon>
        <taxon>Dorea</taxon>
    </lineage>
</organism>